<dbReference type="RefSeq" id="WP_119786444.1">
    <property type="nucleotide sequence ID" value="NZ_QYUQ01000002.1"/>
</dbReference>
<dbReference type="Pfam" id="PF00440">
    <property type="entry name" value="TetR_N"/>
    <property type="match status" value="1"/>
</dbReference>
<dbReference type="OrthoDB" id="9809772at2"/>
<dbReference type="InterPro" id="IPR009057">
    <property type="entry name" value="Homeodomain-like_sf"/>
</dbReference>
<sequence length="220" mass="24892">MSSSSEIHPPQKKRGKRAERADEIRHALFDAAATAVGKYGYEEASIGKITELAGVASGTFYNYFETRQDLFDQLLPVVGDQLLEHIRARLPENVVGLERERQRIVAYFEFFRQNPGFLRILNEAEIFAPRAFKLHFKKFSARYMKALKGQMERGEIQAFNEAQLEALVHILMGARTYLTMLSSRSSVASRKKNDMVLIDTYMKLVEGGLFAPAKAATATH</sequence>
<dbReference type="AlphaFoldDB" id="A0A3A3G542"/>
<evidence type="ECO:0000256" key="3">
    <source>
        <dbReference type="SAM" id="MobiDB-lite"/>
    </source>
</evidence>
<protein>
    <submittedName>
        <fullName evidence="5">TetR/AcrR family transcriptional regulator</fullName>
    </submittedName>
</protein>
<accession>A0A3A3G542</accession>
<reference evidence="6" key="1">
    <citation type="submission" date="2018-09" db="EMBL/GenBank/DDBJ databases">
        <authorList>
            <person name="Zhu H."/>
        </authorList>
    </citation>
    <scope>NUCLEOTIDE SEQUENCE [LARGE SCALE GENOMIC DNA]</scope>
    <source>
        <strain evidence="6">K1S02-23</strain>
    </source>
</reference>
<dbReference type="PROSITE" id="PS50977">
    <property type="entry name" value="HTH_TETR_2"/>
    <property type="match status" value="1"/>
</dbReference>
<dbReference type="SUPFAM" id="SSF46689">
    <property type="entry name" value="Homeodomain-like"/>
    <property type="match status" value="1"/>
</dbReference>
<proteinExistence type="predicted"/>
<dbReference type="EMBL" id="QYUQ01000002">
    <property type="protein sequence ID" value="RJG02944.1"/>
    <property type="molecule type" value="Genomic_DNA"/>
</dbReference>
<evidence type="ECO:0000259" key="4">
    <source>
        <dbReference type="PROSITE" id="PS50977"/>
    </source>
</evidence>
<dbReference type="Gene3D" id="1.10.357.10">
    <property type="entry name" value="Tetracycline Repressor, domain 2"/>
    <property type="match status" value="1"/>
</dbReference>
<dbReference type="PRINTS" id="PR00455">
    <property type="entry name" value="HTHTETR"/>
</dbReference>
<evidence type="ECO:0000313" key="6">
    <source>
        <dbReference type="Proteomes" id="UP000266327"/>
    </source>
</evidence>
<feature type="region of interest" description="Disordered" evidence="3">
    <location>
        <begin position="1"/>
        <end position="20"/>
    </location>
</feature>
<dbReference type="Proteomes" id="UP000266327">
    <property type="component" value="Unassembled WGS sequence"/>
</dbReference>
<keyword evidence="1 2" id="KW-0238">DNA-binding</keyword>
<evidence type="ECO:0000256" key="1">
    <source>
        <dbReference type="ARBA" id="ARBA00023125"/>
    </source>
</evidence>
<evidence type="ECO:0000313" key="5">
    <source>
        <dbReference type="EMBL" id="RJG02944.1"/>
    </source>
</evidence>
<dbReference type="InterPro" id="IPR050624">
    <property type="entry name" value="HTH-type_Tx_Regulator"/>
</dbReference>
<keyword evidence="6" id="KW-1185">Reference proteome</keyword>
<comment type="caution">
    <text evidence="5">The sequence shown here is derived from an EMBL/GenBank/DDBJ whole genome shotgun (WGS) entry which is preliminary data.</text>
</comment>
<dbReference type="PANTHER" id="PTHR43479:SF11">
    <property type="entry name" value="ACREF_ENVCD OPERON REPRESSOR-RELATED"/>
    <property type="match status" value="1"/>
</dbReference>
<gene>
    <name evidence="5" type="ORF">D3878_16270</name>
</gene>
<dbReference type="InterPro" id="IPR001647">
    <property type="entry name" value="HTH_TetR"/>
</dbReference>
<feature type="DNA-binding region" description="H-T-H motif" evidence="2">
    <location>
        <begin position="45"/>
        <end position="64"/>
    </location>
</feature>
<evidence type="ECO:0000256" key="2">
    <source>
        <dbReference type="PROSITE-ProRule" id="PRU00335"/>
    </source>
</evidence>
<feature type="domain" description="HTH tetR-type" evidence="4">
    <location>
        <begin position="22"/>
        <end position="82"/>
    </location>
</feature>
<name>A0A3A3G542_9BURK</name>
<organism evidence="5 6">
    <name type="scientific">Noviherbaspirillum sedimenti</name>
    <dbReference type="NCBI Taxonomy" id="2320865"/>
    <lineage>
        <taxon>Bacteria</taxon>
        <taxon>Pseudomonadati</taxon>
        <taxon>Pseudomonadota</taxon>
        <taxon>Betaproteobacteria</taxon>
        <taxon>Burkholderiales</taxon>
        <taxon>Oxalobacteraceae</taxon>
        <taxon>Noviherbaspirillum</taxon>
    </lineage>
</organism>
<dbReference type="GO" id="GO:0003677">
    <property type="term" value="F:DNA binding"/>
    <property type="evidence" value="ECO:0007669"/>
    <property type="project" value="UniProtKB-UniRule"/>
</dbReference>
<dbReference type="PANTHER" id="PTHR43479">
    <property type="entry name" value="ACREF/ENVCD OPERON REPRESSOR-RELATED"/>
    <property type="match status" value="1"/>
</dbReference>